<dbReference type="SUPFAM" id="SSF49265">
    <property type="entry name" value="Fibronectin type III"/>
    <property type="match status" value="1"/>
</dbReference>
<evidence type="ECO:0000313" key="3">
    <source>
        <dbReference type="EMBL" id="GAF91779.1"/>
    </source>
</evidence>
<keyword evidence="1" id="KW-0393">Immunoglobulin domain</keyword>
<dbReference type="GO" id="GO:0031430">
    <property type="term" value="C:M band"/>
    <property type="evidence" value="ECO:0007669"/>
    <property type="project" value="TreeGrafter"/>
</dbReference>
<dbReference type="InterPro" id="IPR003961">
    <property type="entry name" value="FN3_dom"/>
</dbReference>
<dbReference type="PROSITE" id="PS50853">
    <property type="entry name" value="FN3"/>
    <property type="match status" value="2"/>
</dbReference>
<feature type="domain" description="Fibronectin type-III" evidence="2">
    <location>
        <begin position="151"/>
        <end position="244"/>
    </location>
</feature>
<dbReference type="InterPro" id="IPR036116">
    <property type="entry name" value="FN3_sf"/>
</dbReference>
<dbReference type="GO" id="GO:0045214">
    <property type="term" value="P:sarcomere organization"/>
    <property type="evidence" value="ECO:0007669"/>
    <property type="project" value="TreeGrafter"/>
</dbReference>
<evidence type="ECO:0000256" key="1">
    <source>
        <dbReference type="ARBA" id="ARBA00023319"/>
    </source>
</evidence>
<dbReference type="GO" id="GO:0048738">
    <property type="term" value="P:cardiac muscle tissue development"/>
    <property type="evidence" value="ECO:0007669"/>
    <property type="project" value="TreeGrafter"/>
</dbReference>
<dbReference type="CDD" id="cd00063">
    <property type="entry name" value="FN3"/>
    <property type="match status" value="2"/>
</dbReference>
<gene>
    <name evidence="3" type="ORF">S01H1_31618</name>
</gene>
<dbReference type="PANTHER" id="PTHR14340">
    <property type="entry name" value="MICROFIBRIL-ASSOCIATED GLYCOPROTEIN 3"/>
    <property type="match status" value="1"/>
</dbReference>
<dbReference type="GO" id="GO:0008307">
    <property type="term" value="F:structural constituent of muscle"/>
    <property type="evidence" value="ECO:0007669"/>
    <property type="project" value="TreeGrafter"/>
</dbReference>
<evidence type="ECO:0000259" key="2">
    <source>
        <dbReference type="PROSITE" id="PS50853"/>
    </source>
</evidence>
<dbReference type="Pfam" id="PF00041">
    <property type="entry name" value="fn3"/>
    <property type="match status" value="1"/>
</dbReference>
<dbReference type="SMART" id="SM00060">
    <property type="entry name" value="FN3"/>
    <property type="match status" value="2"/>
</dbReference>
<accession>X0TEZ4</accession>
<sequence length="275" mass="30125">SEVFSSLAIGPAGRVWIAGQTRSPDFPTTENAFNRSASGSDDLFVTLFTVYSAPDPPVNLSAIESVEQNVILLWEEPEYDGNSDVTIYRAYRHTTGGDFDIALGETTHEYFVDTSALPDITYYYIVTAVNIYGGSFVSNEVNITMVTPTYRPGAPQNLSATVEDDHVYLNWSAPINDGGSLVSVYHVYRRAFNDSYSELASMASTFFNDSTATEGVLYYYHVTAENAVGKSEASAEVTAKIPDTTQPTINHPWDISYTEGDLGHSITWTPADTNP</sequence>
<proteinExistence type="predicted"/>
<dbReference type="AlphaFoldDB" id="X0TEZ4"/>
<feature type="non-terminal residue" evidence="3">
    <location>
        <position position="1"/>
    </location>
</feature>
<organism evidence="3">
    <name type="scientific">marine sediment metagenome</name>
    <dbReference type="NCBI Taxonomy" id="412755"/>
    <lineage>
        <taxon>unclassified sequences</taxon>
        <taxon>metagenomes</taxon>
        <taxon>ecological metagenomes</taxon>
    </lineage>
</organism>
<dbReference type="Gene3D" id="2.60.40.10">
    <property type="entry name" value="Immunoglobulins"/>
    <property type="match status" value="2"/>
</dbReference>
<reference evidence="3" key="1">
    <citation type="journal article" date="2014" name="Front. Microbiol.">
        <title>High frequency of phylogenetically diverse reductive dehalogenase-homologous genes in deep subseafloor sedimentary metagenomes.</title>
        <authorList>
            <person name="Kawai M."/>
            <person name="Futagami T."/>
            <person name="Toyoda A."/>
            <person name="Takaki Y."/>
            <person name="Nishi S."/>
            <person name="Hori S."/>
            <person name="Arai W."/>
            <person name="Tsubouchi T."/>
            <person name="Morono Y."/>
            <person name="Uchiyama I."/>
            <person name="Ito T."/>
            <person name="Fujiyama A."/>
            <person name="Inagaki F."/>
            <person name="Takami H."/>
        </authorList>
    </citation>
    <scope>NUCLEOTIDE SEQUENCE</scope>
    <source>
        <strain evidence="3">Expedition CK06-06</strain>
    </source>
</reference>
<dbReference type="InterPro" id="IPR013783">
    <property type="entry name" value="Ig-like_fold"/>
</dbReference>
<feature type="non-terminal residue" evidence="3">
    <location>
        <position position="275"/>
    </location>
</feature>
<protein>
    <recommendedName>
        <fullName evidence="2">Fibronectin type-III domain-containing protein</fullName>
    </recommendedName>
</protein>
<dbReference type="PANTHER" id="PTHR14340:SF13">
    <property type="entry name" value="TITIN"/>
    <property type="match status" value="1"/>
</dbReference>
<comment type="caution">
    <text evidence="3">The sequence shown here is derived from an EMBL/GenBank/DDBJ whole genome shotgun (WGS) entry which is preliminary data.</text>
</comment>
<feature type="domain" description="Fibronectin type-III" evidence="2">
    <location>
        <begin position="56"/>
        <end position="149"/>
    </location>
</feature>
<dbReference type="EMBL" id="BARS01019515">
    <property type="protein sequence ID" value="GAF91779.1"/>
    <property type="molecule type" value="Genomic_DNA"/>
</dbReference>
<name>X0TEZ4_9ZZZZ</name>